<dbReference type="OrthoDB" id="2428527at2759"/>
<evidence type="ECO:0000313" key="8">
    <source>
        <dbReference type="Proteomes" id="UP000439903"/>
    </source>
</evidence>
<dbReference type="InterPro" id="IPR051711">
    <property type="entry name" value="Stress_Response_Reg"/>
</dbReference>
<sequence>MTLNRLNVTRACDSCKTLKVKCDTGTPKCTQCIKRNQECTYFKRTKEDNELFRDLFPEAIDYLNNAVMEDNESLRKTFAREQLTIFRYSILQSSSFENFMSYRVKLIRCLAAFKHLRFEIFTA</sequence>
<dbReference type="PROSITE" id="PS00463">
    <property type="entry name" value="ZN2_CY6_FUNGAL_1"/>
    <property type="match status" value="1"/>
</dbReference>
<dbReference type="EMBL" id="WTPW01000400">
    <property type="protein sequence ID" value="KAF0515131.1"/>
    <property type="molecule type" value="Genomic_DNA"/>
</dbReference>
<accession>A0A8H4EM70</accession>
<dbReference type="GO" id="GO:0005634">
    <property type="term" value="C:nucleus"/>
    <property type="evidence" value="ECO:0007669"/>
    <property type="project" value="UniProtKB-SubCell"/>
</dbReference>
<dbReference type="SMART" id="SM00066">
    <property type="entry name" value="GAL4"/>
    <property type="match status" value="1"/>
</dbReference>
<keyword evidence="3" id="KW-0238">DNA-binding</keyword>
<evidence type="ECO:0000259" key="6">
    <source>
        <dbReference type="PROSITE" id="PS50048"/>
    </source>
</evidence>
<feature type="domain" description="Zn(2)-C6 fungal-type" evidence="6">
    <location>
        <begin position="11"/>
        <end position="41"/>
    </location>
</feature>
<dbReference type="GO" id="GO:0043565">
    <property type="term" value="F:sequence-specific DNA binding"/>
    <property type="evidence" value="ECO:0007669"/>
    <property type="project" value="TreeGrafter"/>
</dbReference>
<proteinExistence type="predicted"/>
<evidence type="ECO:0000256" key="2">
    <source>
        <dbReference type="ARBA" id="ARBA00023015"/>
    </source>
</evidence>
<dbReference type="PROSITE" id="PS50048">
    <property type="entry name" value="ZN2_CY6_FUNGAL_2"/>
    <property type="match status" value="1"/>
</dbReference>
<dbReference type="Pfam" id="PF00172">
    <property type="entry name" value="Zn_clus"/>
    <property type="match status" value="1"/>
</dbReference>
<evidence type="ECO:0000256" key="1">
    <source>
        <dbReference type="ARBA" id="ARBA00004123"/>
    </source>
</evidence>
<reference evidence="7 8" key="1">
    <citation type="journal article" date="2019" name="Environ. Microbiol.">
        <title>At the nexus of three kingdoms: the genome of the mycorrhizal fungus Gigaspora margarita provides insights into plant, endobacterial and fungal interactions.</title>
        <authorList>
            <person name="Venice F."/>
            <person name="Ghignone S."/>
            <person name="Salvioli di Fossalunga A."/>
            <person name="Amselem J."/>
            <person name="Novero M."/>
            <person name="Xianan X."/>
            <person name="Sedzielewska Toro K."/>
            <person name="Morin E."/>
            <person name="Lipzen A."/>
            <person name="Grigoriev I.V."/>
            <person name="Henrissat B."/>
            <person name="Martin F.M."/>
            <person name="Bonfante P."/>
        </authorList>
    </citation>
    <scope>NUCLEOTIDE SEQUENCE [LARGE SCALE GENOMIC DNA]</scope>
    <source>
        <strain evidence="7 8">BEG34</strain>
    </source>
</reference>
<dbReference type="GO" id="GO:0045944">
    <property type="term" value="P:positive regulation of transcription by RNA polymerase II"/>
    <property type="evidence" value="ECO:0007669"/>
    <property type="project" value="TreeGrafter"/>
</dbReference>
<dbReference type="CDD" id="cd00067">
    <property type="entry name" value="GAL4"/>
    <property type="match status" value="1"/>
</dbReference>
<dbReference type="AlphaFoldDB" id="A0A8H4EM70"/>
<evidence type="ECO:0000256" key="5">
    <source>
        <dbReference type="ARBA" id="ARBA00023242"/>
    </source>
</evidence>
<dbReference type="GO" id="GO:0000981">
    <property type="term" value="F:DNA-binding transcription factor activity, RNA polymerase II-specific"/>
    <property type="evidence" value="ECO:0007669"/>
    <property type="project" value="InterPro"/>
</dbReference>
<keyword evidence="5" id="KW-0539">Nucleus</keyword>
<protein>
    <submittedName>
        <fullName evidence="7">C6 transcription factor</fullName>
    </submittedName>
</protein>
<keyword evidence="8" id="KW-1185">Reference proteome</keyword>
<gene>
    <name evidence="7" type="ORF">F8M41_017379</name>
</gene>
<keyword evidence="4" id="KW-0804">Transcription</keyword>
<evidence type="ECO:0000313" key="7">
    <source>
        <dbReference type="EMBL" id="KAF0515131.1"/>
    </source>
</evidence>
<organism evidence="7 8">
    <name type="scientific">Gigaspora margarita</name>
    <dbReference type="NCBI Taxonomy" id="4874"/>
    <lineage>
        <taxon>Eukaryota</taxon>
        <taxon>Fungi</taxon>
        <taxon>Fungi incertae sedis</taxon>
        <taxon>Mucoromycota</taxon>
        <taxon>Glomeromycotina</taxon>
        <taxon>Glomeromycetes</taxon>
        <taxon>Diversisporales</taxon>
        <taxon>Gigasporaceae</taxon>
        <taxon>Gigaspora</taxon>
    </lineage>
</organism>
<comment type="caution">
    <text evidence="7">The sequence shown here is derived from an EMBL/GenBank/DDBJ whole genome shotgun (WGS) entry which is preliminary data.</text>
</comment>
<evidence type="ECO:0000256" key="3">
    <source>
        <dbReference type="ARBA" id="ARBA00023125"/>
    </source>
</evidence>
<dbReference type="GO" id="GO:0008270">
    <property type="term" value="F:zinc ion binding"/>
    <property type="evidence" value="ECO:0007669"/>
    <property type="project" value="InterPro"/>
</dbReference>
<comment type="subcellular location">
    <subcellularLocation>
        <location evidence="1">Nucleus</location>
    </subcellularLocation>
</comment>
<dbReference type="PANTHER" id="PTHR47540">
    <property type="entry name" value="THIAMINE REPRESSIBLE GENES REGULATORY PROTEIN THI5"/>
    <property type="match status" value="1"/>
</dbReference>
<dbReference type="Gene3D" id="4.10.240.10">
    <property type="entry name" value="Zn(2)-C6 fungal-type DNA-binding domain"/>
    <property type="match status" value="1"/>
</dbReference>
<dbReference type="InterPro" id="IPR001138">
    <property type="entry name" value="Zn2Cys6_DnaBD"/>
</dbReference>
<dbReference type="InterPro" id="IPR036864">
    <property type="entry name" value="Zn2-C6_fun-type_DNA-bd_sf"/>
</dbReference>
<dbReference type="Proteomes" id="UP000439903">
    <property type="component" value="Unassembled WGS sequence"/>
</dbReference>
<keyword evidence="2" id="KW-0805">Transcription regulation</keyword>
<dbReference type="SUPFAM" id="SSF57701">
    <property type="entry name" value="Zn2/Cys6 DNA-binding domain"/>
    <property type="match status" value="1"/>
</dbReference>
<dbReference type="PANTHER" id="PTHR47540:SF2">
    <property type="entry name" value="ZN(II)2CYS6 TRANSCRIPTION FACTOR (EUROFUNG)"/>
    <property type="match status" value="1"/>
</dbReference>
<evidence type="ECO:0000256" key="4">
    <source>
        <dbReference type="ARBA" id="ARBA00023163"/>
    </source>
</evidence>
<name>A0A8H4EM70_GIGMA</name>